<reference evidence="1 2" key="1">
    <citation type="submission" date="2022-06" db="EMBL/GenBank/DDBJ databases">
        <title>Mycolicibacterium sp. CAU 1645 isolated from seawater.</title>
        <authorList>
            <person name="Kim W."/>
        </authorList>
    </citation>
    <scope>NUCLEOTIDE SEQUENCE [LARGE SCALE GENOMIC DNA]</scope>
    <source>
        <strain evidence="1 2">CAU 1645</strain>
    </source>
</reference>
<protein>
    <submittedName>
        <fullName evidence="1">DUF3297 family protein</fullName>
    </submittedName>
</protein>
<evidence type="ECO:0000313" key="1">
    <source>
        <dbReference type="EMBL" id="MCP9274977.1"/>
    </source>
</evidence>
<gene>
    <name evidence="1" type="ORF">NM203_22565</name>
</gene>
<organism evidence="1 2">
    <name type="scientific">Mycolicibacterium arenosum</name>
    <dbReference type="NCBI Taxonomy" id="2952157"/>
    <lineage>
        <taxon>Bacteria</taxon>
        <taxon>Bacillati</taxon>
        <taxon>Actinomycetota</taxon>
        <taxon>Actinomycetes</taxon>
        <taxon>Mycobacteriales</taxon>
        <taxon>Mycobacteriaceae</taxon>
        <taxon>Mycolicibacterium</taxon>
    </lineage>
</organism>
<keyword evidence="2" id="KW-1185">Reference proteome</keyword>
<dbReference type="InterPro" id="IPR021724">
    <property type="entry name" value="DUF3297"/>
</dbReference>
<proteinExistence type="predicted"/>
<dbReference type="RefSeq" id="WP_255062702.1">
    <property type="nucleotide sequence ID" value="NZ_JANDBD010000010.1"/>
</dbReference>
<dbReference type="Pfam" id="PF11730">
    <property type="entry name" value="DUF3297"/>
    <property type="match status" value="1"/>
</dbReference>
<name>A0ABT1MB12_9MYCO</name>
<comment type="caution">
    <text evidence="1">The sequence shown here is derived from an EMBL/GenBank/DDBJ whole genome shotgun (WGS) entry which is preliminary data.</text>
</comment>
<accession>A0ABT1MB12</accession>
<evidence type="ECO:0000313" key="2">
    <source>
        <dbReference type="Proteomes" id="UP001651690"/>
    </source>
</evidence>
<sequence>MSEDWNTDVPPNQLSINPRSACNAEAGWVRVEVPTAEDRRGDPMVVKLPGTVEPYFR</sequence>
<dbReference type="Proteomes" id="UP001651690">
    <property type="component" value="Unassembled WGS sequence"/>
</dbReference>
<dbReference type="EMBL" id="JANDBD010000010">
    <property type="protein sequence ID" value="MCP9274977.1"/>
    <property type="molecule type" value="Genomic_DNA"/>
</dbReference>